<dbReference type="SUPFAM" id="SSF49464">
    <property type="entry name" value="Carboxypeptidase regulatory domain-like"/>
    <property type="match status" value="1"/>
</dbReference>
<evidence type="ECO:0000256" key="8">
    <source>
        <dbReference type="SAM" id="SignalP"/>
    </source>
</evidence>
<dbReference type="InterPro" id="IPR023997">
    <property type="entry name" value="TonB-dep_OMP_SusC/RagA_CS"/>
</dbReference>
<keyword evidence="8" id="KW-0732">Signal</keyword>
<feature type="signal peptide" evidence="8">
    <location>
        <begin position="1"/>
        <end position="21"/>
    </location>
</feature>
<comment type="caution">
    <text evidence="10">The sequence shown here is derived from an EMBL/GenBank/DDBJ whole genome shotgun (WGS) entry which is preliminary data.</text>
</comment>
<dbReference type="Proteomes" id="UP000326903">
    <property type="component" value="Unassembled WGS sequence"/>
</dbReference>
<evidence type="ECO:0000313" key="10">
    <source>
        <dbReference type="EMBL" id="KAA9038192.1"/>
    </source>
</evidence>
<dbReference type="GO" id="GO:0009279">
    <property type="term" value="C:cell outer membrane"/>
    <property type="evidence" value="ECO:0007669"/>
    <property type="project" value="UniProtKB-SubCell"/>
</dbReference>
<dbReference type="NCBIfam" id="TIGR04056">
    <property type="entry name" value="OMP_RagA_SusC"/>
    <property type="match status" value="1"/>
</dbReference>
<dbReference type="InterPro" id="IPR039426">
    <property type="entry name" value="TonB-dep_rcpt-like"/>
</dbReference>
<evidence type="ECO:0000256" key="6">
    <source>
        <dbReference type="ARBA" id="ARBA00023237"/>
    </source>
</evidence>
<comment type="subcellular location">
    <subcellularLocation>
        <location evidence="1 7">Cell outer membrane</location>
        <topology evidence="1 7">Multi-pass membrane protein</topology>
    </subcellularLocation>
</comment>
<dbReference type="NCBIfam" id="TIGR04057">
    <property type="entry name" value="SusC_RagA_signa"/>
    <property type="match status" value="1"/>
</dbReference>
<keyword evidence="11" id="KW-1185">Reference proteome</keyword>
<evidence type="ECO:0000259" key="9">
    <source>
        <dbReference type="Pfam" id="PF07715"/>
    </source>
</evidence>
<keyword evidence="3 7" id="KW-1134">Transmembrane beta strand</keyword>
<evidence type="ECO:0000256" key="3">
    <source>
        <dbReference type="ARBA" id="ARBA00022452"/>
    </source>
</evidence>
<protein>
    <submittedName>
        <fullName evidence="10">TonB-dependent receptor</fullName>
    </submittedName>
</protein>
<dbReference type="PROSITE" id="PS52016">
    <property type="entry name" value="TONB_DEPENDENT_REC_3"/>
    <property type="match status" value="1"/>
</dbReference>
<dbReference type="Gene3D" id="2.40.170.20">
    <property type="entry name" value="TonB-dependent receptor, beta-barrel domain"/>
    <property type="match status" value="1"/>
</dbReference>
<keyword evidence="2 7" id="KW-0813">Transport</keyword>
<dbReference type="FunFam" id="2.170.130.10:FF:000008">
    <property type="entry name" value="SusC/RagA family TonB-linked outer membrane protein"/>
    <property type="match status" value="1"/>
</dbReference>
<feature type="chain" id="PRO_5023848314" evidence="8">
    <location>
        <begin position="22"/>
        <end position="1064"/>
    </location>
</feature>
<dbReference type="AlphaFoldDB" id="A0A5J5IE63"/>
<dbReference type="InterPro" id="IPR023996">
    <property type="entry name" value="TonB-dep_OMP_SusC/RagA"/>
</dbReference>
<dbReference type="Gene3D" id="2.60.40.1120">
    <property type="entry name" value="Carboxypeptidase-like, regulatory domain"/>
    <property type="match status" value="1"/>
</dbReference>
<gene>
    <name evidence="10" type="ORF">FW778_15705</name>
</gene>
<evidence type="ECO:0000256" key="7">
    <source>
        <dbReference type="PROSITE-ProRule" id="PRU01360"/>
    </source>
</evidence>
<dbReference type="SUPFAM" id="SSF56935">
    <property type="entry name" value="Porins"/>
    <property type="match status" value="1"/>
</dbReference>
<keyword evidence="4 7" id="KW-0812">Transmembrane</keyword>
<evidence type="ECO:0000256" key="5">
    <source>
        <dbReference type="ARBA" id="ARBA00023136"/>
    </source>
</evidence>
<accession>A0A5J5IE63</accession>
<dbReference type="Gene3D" id="2.170.130.10">
    <property type="entry name" value="TonB-dependent receptor, plug domain"/>
    <property type="match status" value="1"/>
</dbReference>
<dbReference type="Pfam" id="PF13715">
    <property type="entry name" value="CarbopepD_reg_2"/>
    <property type="match status" value="1"/>
</dbReference>
<reference evidence="10 11" key="1">
    <citation type="submission" date="2019-09" db="EMBL/GenBank/DDBJ databases">
        <title>Draft genome sequence of Ginsengibacter sp. BR5-29.</title>
        <authorList>
            <person name="Im W.-T."/>
        </authorList>
    </citation>
    <scope>NUCLEOTIDE SEQUENCE [LARGE SCALE GENOMIC DNA]</scope>
    <source>
        <strain evidence="10 11">BR5-29</strain>
    </source>
</reference>
<evidence type="ECO:0000313" key="11">
    <source>
        <dbReference type="Proteomes" id="UP000326903"/>
    </source>
</evidence>
<evidence type="ECO:0000256" key="2">
    <source>
        <dbReference type="ARBA" id="ARBA00022448"/>
    </source>
</evidence>
<evidence type="ECO:0000256" key="1">
    <source>
        <dbReference type="ARBA" id="ARBA00004571"/>
    </source>
</evidence>
<feature type="domain" description="TonB-dependent receptor plug" evidence="9">
    <location>
        <begin position="116"/>
        <end position="224"/>
    </location>
</feature>
<comment type="similarity">
    <text evidence="7">Belongs to the TonB-dependent receptor family.</text>
</comment>
<keyword evidence="10" id="KW-0675">Receptor</keyword>
<dbReference type="InterPro" id="IPR008969">
    <property type="entry name" value="CarboxyPept-like_regulatory"/>
</dbReference>
<dbReference type="InterPro" id="IPR012910">
    <property type="entry name" value="Plug_dom"/>
</dbReference>
<proteinExistence type="inferred from homology"/>
<sequence length="1064" mass="115355">MRKKILLSSLAIIFCIMQSIAQQRTISGKVTDASTGQPVVGTTVSVKGTKLATQTDNDGNYSISVPNSAKALIFTTVGYESQDILINGQGEISVSLKTTVSNLNEVVVVGYGTQKRKDLTGSVSSISAASIEKVPITTAQQALQGRAAGVQIINNDASPGGNISVLIRGVGSLASGGNNPLYVVDGYPTTGGINNINANDIASIDVLKDASATAIYGIRAANGVVIITTKKGTKNNKVQVSLDAYNAVQSKPKEYNLLNAQQFASLSNEVEAADSTHSYFGLPVWHTPSALHNIDWQNAVYRTGLTQNYTVGIRGGNEKVQAAMSFGYYDQKGIIIGSFFKRYNLNLNLDYQATSWLKSSTSVKYSYQDANNPLTGFNLLNVATNPPTMDSGSRITPYIKDGKGNYGFYNPLKNVVSGFGNPVYSVETNQYQNVTNYILASTFLEATIFDGLKIKTNLGANVSNFSSFYLQPADNRASLQYAGVIVSPANYHQTINKTFEWLWENTISYDKTFGLHTINFVGGISAQKNTWTGMGGGGIPPNTVTRDLSLVSNLTLDQNIPGTNTGNGQNVYTLASTFGRITYQYADKYMLTATVRRDGSSKFDQGHKYGTFPSAAVGWRIKNESFLKSADWLSDLKLRGSWGQVGNEAPIGLFQYQSLYAGNYPSNINGGGLDNLGYPFNKVYQNGIAQIQPANPTLKWETDKQLDIGVDAAFLHGALTFTADYFNRDSKDFLLRLAAPAQTGYNFITRNIGSMNNKGYEFAVNYSGSASKDFHYGIGLTLTTIKNKLTSITSGTAFVSNFGGLILNGFQGWDEYTRSYIGQPVGEFFGYKAIGIYQSQAQIDALNQKAPGGIYRPGAVAVPGDRIFADTNGDGLVNADDRVPIGNPQPKFYGGLNLDASYKAWDINLYFYGSEGNKILNYVESNLESLARRGGVGSENVSEEYYKNHWTPTNPSNRYARAASTAEDNSSINNVPSSVWVEDGSFLKLKNVSIGYTLPTSLLSRLSISRIRLYVSSQNLFTITKYKGLDPEIGIQGGNATQNGVDNGTYPSSRYFTFGLNATF</sequence>
<name>A0A5J5IE63_9BACT</name>
<keyword evidence="6 7" id="KW-0998">Cell outer membrane</keyword>
<keyword evidence="5 7" id="KW-0472">Membrane</keyword>
<evidence type="ECO:0000256" key="4">
    <source>
        <dbReference type="ARBA" id="ARBA00022692"/>
    </source>
</evidence>
<dbReference type="RefSeq" id="WP_150415752.1">
    <property type="nucleotide sequence ID" value="NZ_VYQF01000004.1"/>
</dbReference>
<dbReference type="InterPro" id="IPR037066">
    <property type="entry name" value="Plug_dom_sf"/>
</dbReference>
<dbReference type="EMBL" id="VYQF01000004">
    <property type="protein sequence ID" value="KAA9038192.1"/>
    <property type="molecule type" value="Genomic_DNA"/>
</dbReference>
<organism evidence="10 11">
    <name type="scientific">Ginsengibacter hankyongi</name>
    <dbReference type="NCBI Taxonomy" id="2607284"/>
    <lineage>
        <taxon>Bacteria</taxon>
        <taxon>Pseudomonadati</taxon>
        <taxon>Bacteroidota</taxon>
        <taxon>Chitinophagia</taxon>
        <taxon>Chitinophagales</taxon>
        <taxon>Chitinophagaceae</taxon>
        <taxon>Ginsengibacter</taxon>
    </lineage>
</organism>
<dbReference type="Pfam" id="PF07715">
    <property type="entry name" value="Plug"/>
    <property type="match status" value="1"/>
</dbReference>
<dbReference type="InterPro" id="IPR036942">
    <property type="entry name" value="Beta-barrel_TonB_sf"/>
</dbReference>